<dbReference type="GO" id="GO:0003872">
    <property type="term" value="F:6-phosphofructokinase activity"/>
    <property type="evidence" value="ECO:0007669"/>
    <property type="project" value="UniProtKB-EC"/>
</dbReference>
<evidence type="ECO:0000256" key="2">
    <source>
        <dbReference type="ARBA" id="ARBA00004496"/>
    </source>
</evidence>
<dbReference type="GO" id="GO:0070095">
    <property type="term" value="F:fructose-6-phosphate binding"/>
    <property type="evidence" value="ECO:0007669"/>
    <property type="project" value="TreeGrafter"/>
</dbReference>
<proteinExistence type="predicted"/>
<evidence type="ECO:0000256" key="5">
    <source>
        <dbReference type="ARBA" id="ARBA00022490"/>
    </source>
</evidence>
<evidence type="ECO:0000256" key="3">
    <source>
        <dbReference type="ARBA" id="ARBA00004679"/>
    </source>
</evidence>
<comment type="cofactor">
    <cofactor evidence="1">
        <name>Mg(2+)</name>
        <dbReference type="ChEBI" id="CHEBI:18420"/>
    </cofactor>
</comment>
<evidence type="ECO:0000256" key="8">
    <source>
        <dbReference type="ARBA" id="ARBA00022741"/>
    </source>
</evidence>
<dbReference type="AlphaFoldDB" id="A0A139ABX9"/>
<comment type="subcellular location">
    <subcellularLocation>
        <location evidence="2">Cytoplasm</location>
    </subcellularLocation>
</comment>
<sequence>MDHFKSDASHSVGFLCSGGDSCGMNAPVRAITRVAIARGLKPYAVYEGFQGLIDAGDKMRSFSWDDVGRIIHVGGTILGSSRSAAFRTIEGRRAAVRNMTRCGVDALIAIGGDGSLMGADTLRSEWRGPVSQLVDLGASLAIIGPDSTPPIVKDITDLHFEGMRYVTLCSLPWIFDR</sequence>
<dbReference type="GO" id="GO:0048029">
    <property type="term" value="F:monosaccharide binding"/>
    <property type="evidence" value="ECO:0007669"/>
    <property type="project" value="TreeGrafter"/>
</dbReference>
<keyword evidence="7" id="KW-0479">Metal-binding</keyword>
<keyword evidence="10" id="KW-0067">ATP-binding</keyword>
<name>A0A139ABX9_GONPJ</name>
<dbReference type="PANTHER" id="PTHR13697:SF4">
    <property type="entry name" value="ATP-DEPENDENT 6-PHOSPHOFRUCTOKINASE"/>
    <property type="match status" value="1"/>
</dbReference>
<dbReference type="GO" id="GO:0005524">
    <property type="term" value="F:ATP binding"/>
    <property type="evidence" value="ECO:0007669"/>
    <property type="project" value="UniProtKB-KW"/>
</dbReference>
<keyword evidence="6" id="KW-0808">Transferase</keyword>
<dbReference type="UniPathway" id="UPA00109">
    <property type="reaction ID" value="UER00182"/>
</dbReference>
<protein>
    <recommendedName>
        <fullName evidence="4">6-phosphofructokinase</fullName>
        <ecNumber evidence="4">2.7.1.11</ecNumber>
    </recommendedName>
</protein>
<dbReference type="GO" id="GO:0030388">
    <property type="term" value="P:fructose 1,6-bisphosphate metabolic process"/>
    <property type="evidence" value="ECO:0007669"/>
    <property type="project" value="TreeGrafter"/>
</dbReference>
<dbReference type="GO" id="GO:0016208">
    <property type="term" value="F:AMP binding"/>
    <property type="evidence" value="ECO:0007669"/>
    <property type="project" value="TreeGrafter"/>
</dbReference>
<dbReference type="EMBL" id="KQ965772">
    <property type="protein sequence ID" value="KXS13985.1"/>
    <property type="molecule type" value="Genomic_DNA"/>
</dbReference>
<evidence type="ECO:0000313" key="16">
    <source>
        <dbReference type="Proteomes" id="UP000070544"/>
    </source>
</evidence>
<dbReference type="PANTHER" id="PTHR13697">
    <property type="entry name" value="PHOSPHOFRUCTOKINASE"/>
    <property type="match status" value="1"/>
</dbReference>
<evidence type="ECO:0000256" key="1">
    <source>
        <dbReference type="ARBA" id="ARBA00001946"/>
    </source>
</evidence>
<evidence type="ECO:0000256" key="9">
    <source>
        <dbReference type="ARBA" id="ARBA00022777"/>
    </source>
</evidence>
<feature type="domain" description="Phosphofructokinase" evidence="14">
    <location>
        <begin position="12"/>
        <end position="129"/>
    </location>
</feature>
<evidence type="ECO:0000313" key="15">
    <source>
        <dbReference type="EMBL" id="KXS13985.1"/>
    </source>
</evidence>
<dbReference type="STRING" id="1344416.A0A139ABX9"/>
<dbReference type="SUPFAM" id="SSF53784">
    <property type="entry name" value="Phosphofructokinase"/>
    <property type="match status" value="1"/>
</dbReference>
<evidence type="ECO:0000256" key="10">
    <source>
        <dbReference type="ARBA" id="ARBA00022840"/>
    </source>
</evidence>
<dbReference type="GO" id="GO:0005945">
    <property type="term" value="C:6-phosphofructokinase complex"/>
    <property type="evidence" value="ECO:0007669"/>
    <property type="project" value="TreeGrafter"/>
</dbReference>
<evidence type="ECO:0000259" key="14">
    <source>
        <dbReference type="Pfam" id="PF00365"/>
    </source>
</evidence>
<dbReference type="InterPro" id="IPR022953">
    <property type="entry name" value="ATP_PFK"/>
</dbReference>
<dbReference type="InterPro" id="IPR000023">
    <property type="entry name" value="Phosphofructokinase_dom"/>
</dbReference>
<feature type="non-terminal residue" evidence="15">
    <location>
        <position position="177"/>
    </location>
</feature>
<organism evidence="15 16">
    <name type="scientific">Gonapodya prolifera (strain JEL478)</name>
    <name type="common">Monoblepharis prolifera</name>
    <dbReference type="NCBI Taxonomy" id="1344416"/>
    <lineage>
        <taxon>Eukaryota</taxon>
        <taxon>Fungi</taxon>
        <taxon>Fungi incertae sedis</taxon>
        <taxon>Chytridiomycota</taxon>
        <taxon>Chytridiomycota incertae sedis</taxon>
        <taxon>Monoblepharidomycetes</taxon>
        <taxon>Monoblepharidales</taxon>
        <taxon>Gonapodyaceae</taxon>
        <taxon>Gonapodya</taxon>
    </lineage>
</organism>
<dbReference type="OrthoDB" id="537915at2759"/>
<dbReference type="InterPro" id="IPR035966">
    <property type="entry name" value="PKF_sf"/>
</dbReference>
<keyword evidence="11" id="KW-0460">Magnesium</keyword>
<keyword evidence="16" id="KW-1185">Reference proteome</keyword>
<keyword evidence="5" id="KW-0963">Cytoplasm</keyword>
<dbReference type="Pfam" id="PF00365">
    <property type="entry name" value="PFK"/>
    <property type="match status" value="1"/>
</dbReference>
<accession>A0A139ABX9</accession>
<dbReference type="GO" id="GO:0061621">
    <property type="term" value="P:canonical glycolysis"/>
    <property type="evidence" value="ECO:0007669"/>
    <property type="project" value="TreeGrafter"/>
</dbReference>
<comment type="catalytic activity">
    <reaction evidence="13">
        <text>beta-D-fructose 6-phosphate + ATP = beta-D-fructose 1,6-bisphosphate + ADP + H(+)</text>
        <dbReference type="Rhea" id="RHEA:16109"/>
        <dbReference type="ChEBI" id="CHEBI:15378"/>
        <dbReference type="ChEBI" id="CHEBI:30616"/>
        <dbReference type="ChEBI" id="CHEBI:32966"/>
        <dbReference type="ChEBI" id="CHEBI:57634"/>
        <dbReference type="ChEBI" id="CHEBI:456216"/>
        <dbReference type="EC" id="2.7.1.11"/>
    </reaction>
</comment>
<dbReference type="GO" id="GO:0042802">
    <property type="term" value="F:identical protein binding"/>
    <property type="evidence" value="ECO:0007669"/>
    <property type="project" value="TreeGrafter"/>
</dbReference>
<evidence type="ECO:0000256" key="11">
    <source>
        <dbReference type="ARBA" id="ARBA00022842"/>
    </source>
</evidence>
<comment type="pathway">
    <text evidence="3">Carbohydrate degradation; glycolysis; D-glyceraldehyde 3-phosphate and glycerone phosphate from D-glucose: step 3/4.</text>
</comment>
<keyword evidence="9 15" id="KW-0418">Kinase</keyword>
<evidence type="ECO:0000256" key="13">
    <source>
        <dbReference type="ARBA" id="ARBA00048070"/>
    </source>
</evidence>
<evidence type="ECO:0000256" key="7">
    <source>
        <dbReference type="ARBA" id="ARBA00022723"/>
    </source>
</evidence>
<gene>
    <name evidence="15" type="ORF">M427DRAFT_112867</name>
</gene>
<dbReference type="PRINTS" id="PR00476">
    <property type="entry name" value="PHFRCTKINASE"/>
</dbReference>
<keyword evidence="12" id="KW-0324">Glycolysis</keyword>
<dbReference type="GO" id="GO:0046872">
    <property type="term" value="F:metal ion binding"/>
    <property type="evidence" value="ECO:0007669"/>
    <property type="project" value="UniProtKB-KW"/>
</dbReference>
<evidence type="ECO:0000256" key="12">
    <source>
        <dbReference type="ARBA" id="ARBA00023152"/>
    </source>
</evidence>
<evidence type="ECO:0000256" key="4">
    <source>
        <dbReference type="ARBA" id="ARBA00012055"/>
    </source>
</evidence>
<dbReference type="Gene3D" id="3.40.50.450">
    <property type="match status" value="1"/>
</dbReference>
<keyword evidence="8" id="KW-0547">Nucleotide-binding</keyword>
<dbReference type="EC" id="2.7.1.11" evidence="4"/>
<reference evidence="15 16" key="1">
    <citation type="journal article" date="2015" name="Genome Biol. Evol.">
        <title>Phylogenomic analyses indicate that early fungi evolved digesting cell walls of algal ancestors of land plants.</title>
        <authorList>
            <person name="Chang Y."/>
            <person name="Wang S."/>
            <person name="Sekimoto S."/>
            <person name="Aerts A.L."/>
            <person name="Choi C."/>
            <person name="Clum A."/>
            <person name="LaButti K.M."/>
            <person name="Lindquist E.A."/>
            <person name="Yee Ngan C."/>
            <person name="Ohm R.A."/>
            <person name="Salamov A.A."/>
            <person name="Grigoriev I.V."/>
            <person name="Spatafora J.W."/>
            <person name="Berbee M.L."/>
        </authorList>
    </citation>
    <scope>NUCLEOTIDE SEQUENCE [LARGE SCALE GENOMIC DNA]</scope>
    <source>
        <strain evidence="15 16">JEL478</strain>
    </source>
</reference>
<dbReference type="GO" id="GO:0006002">
    <property type="term" value="P:fructose 6-phosphate metabolic process"/>
    <property type="evidence" value="ECO:0007669"/>
    <property type="project" value="InterPro"/>
</dbReference>
<evidence type="ECO:0000256" key="6">
    <source>
        <dbReference type="ARBA" id="ARBA00022679"/>
    </source>
</evidence>
<dbReference type="Proteomes" id="UP000070544">
    <property type="component" value="Unassembled WGS sequence"/>
</dbReference>